<reference evidence="1" key="1">
    <citation type="journal article" date="2019" name="bioRxiv">
        <title>The Genome of the Zebra Mussel, Dreissena polymorpha: A Resource for Invasive Species Research.</title>
        <authorList>
            <person name="McCartney M.A."/>
            <person name="Auch B."/>
            <person name="Kono T."/>
            <person name="Mallez S."/>
            <person name="Zhang Y."/>
            <person name="Obille A."/>
            <person name="Becker A."/>
            <person name="Abrahante J.E."/>
            <person name="Garbe J."/>
            <person name="Badalamenti J.P."/>
            <person name="Herman A."/>
            <person name="Mangelson H."/>
            <person name="Liachko I."/>
            <person name="Sullivan S."/>
            <person name="Sone E.D."/>
            <person name="Koren S."/>
            <person name="Silverstein K.A.T."/>
            <person name="Beckman K.B."/>
            <person name="Gohl D.M."/>
        </authorList>
    </citation>
    <scope>NUCLEOTIDE SEQUENCE</scope>
    <source>
        <strain evidence="1">Duluth1</strain>
        <tissue evidence="1">Whole animal</tissue>
    </source>
</reference>
<proteinExistence type="predicted"/>
<dbReference type="Proteomes" id="UP000828390">
    <property type="component" value="Unassembled WGS sequence"/>
</dbReference>
<dbReference type="EMBL" id="JAIWYP010000001">
    <property type="protein sequence ID" value="KAH3888700.1"/>
    <property type="molecule type" value="Genomic_DNA"/>
</dbReference>
<evidence type="ECO:0000313" key="1">
    <source>
        <dbReference type="EMBL" id="KAH3888700.1"/>
    </source>
</evidence>
<comment type="caution">
    <text evidence="1">The sequence shown here is derived from an EMBL/GenBank/DDBJ whole genome shotgun (WGS) entry which is preliminary data.</text>
</comment>
<evidence type="ECO:0000313" key="2">
    <source>
        <dbReference type="Proteomes" id="UP000828390"/>
    </source>
</evidence>
<reference evidence="1" key="2">
    <citation type="submission" date="2020-11" db="EMBL/GenBank/DDBJ databases">
        <authorList>
            <person name="McCartney M.A."/>
            <person name="Auch B."/>
            <person name="Kono T."/>
            <person name="Mallez S."/>
            <person name="Becker A."/>
            <person name="Gohl D.M."/>
            <person name="Silverstein K.A.T."/>
            <person name="Koren S."/>
            <person name="Bechman K.B."/>
            <person name="Herman A."/>
            <person name="Abrahante J.E."/>
            <person name="Garbe J."/>
        </authorList>
    </citation>
    <scope>NUCLEOTIDE SEQUENCE</scope>
    <source>
        <strain evidence="1">Duluth1</strain>
        <tissue evidence="1">Whole animal</tissue>
    </source>
</reference>
<organism evidence="1 2">
    <name type="scientific">Dreissena polymorpha</name>
    <name type="common">Zebra mussel</name>
    <name type="synonym">Mytilus polymorpha</name>
    <dbReference type="NCBI Taxonomy" id="45954"/>
    <lineage>
        <taxon>Eukaryota</taxon>
        <taxon>Metazoa</taxon>
        <taxon>Spiralia</taxon>
        <taxon>Lophotrochozoa</taxon>
        <taxon>Mollusca</taxon>
        <taxon>Bivalvia</taxon>
        <taxon>Autobranchia</taxon>
        <taxon>Heteroconchia</taxon>
        <taxon>Euheterodonta</taxon>
        <taxon>Imparidentia</taxon>
        <taxon>Neoheterodontei</taxon>
        <taxon>Myida</taxon>
        <taxon>Dreissenoidea</taxon>
        <taxon>Dreissenidae</taxon>
        <taxon>Dreissena</taxon>
    </lineage>
</organism>
<dbReference type="AlphaFoldDB" id="A0A9D4N6J8"/>
<protein>
    <submittedName>
        <fullName evidence="1">Uncharacterized protein</fullName>
    </submittedName>
</protein>
<name>A0A9D4N6J8_DREPO</name>
<gene>
    <name evidence="1" type="ORF">DPMN_012740</name>
</gene>
<accession>A0A9D4N6J8</accession>
<sequence length="58" mass="6292">MSLLYMSYQMLLICSSLLTPSTISLLITGALNSAFPAFDLINSLVVSAVFFCKNINSN</sequence>
<keyword evidence="2" id="KW-1185">Reference proteome</keyword>